<evidence type="ECO:0000313" key="9">
    <source>
        <dbReference type="EMBL" id="TFK00995.1"/>
    </source>
</evidence>
<protein>
    <submittedName>
        <fullName evidence="9">Phosphatidylinositol 3,4,5-trisphosphate 3-phosphatase and dual-specificity protein phosphatase PTEN</fullName>
    </submittedName>
</protein>
<evidence type="ECO:0000256" key="5">
    <source>
        <dbReference type="ARBA" id="ARBA00023069"/>
    </source>
</evidence>
<dbReference type="InterPro" id="IPR020799">
    <property type="entry name" value="AKAP_110"/>
</dbReference>
<feature type="region of interest" description="Disordered" evidence="7">
    <location>
        <begin position="194"/>
        <end position="214"/>
    </location>
</feature>
<evidence type="ECO:0000256" key="7">
    <source>
        <dbReference type="SAM" id="MobiDB-lite"/>
    </source>
</evidence>
<proteinExistence type="inferred from homology"/>
<organism evidence="9 10">
    <name type="scientific">Platysternon megacephalum</name>
    <name type="common">big-headed turtle</name>
    <dbReference type="NCBI Taxonomy" id="55544"/>
    <lineage>
        <taxon>Eukaryota</taxon>
        <taxon>Metazoa</taxon>
        <taxon>Chordata</taxon>
        <taxon>Craniata</taxon>
        <taxon>Vertebrata</taxon>
        <taxon>Euteleostomi</taxon>
        <taxon>Archelosauria</taxon>
        <taxon>Testudinata</taxon>
        <taxon>Testudines</taxon>
        <taxon>Cryptodira</taxon>
        <taxon>Durocryptodira</taxon>
        <taxon>Testudinoidea</taxon>
        <taxon>Platysternidae</taxon>
        <taxon>Platysternon</taxon>
    </lineage>
</organism>
<dbReference type="InterPro" id="IPR018292">
    <property type="entry name" value="AKAP_110_C"/>
</dbReference>
<keyword evidence="5" id="KW-0969">Cilium</keyword>
<name>A0A4D9DW72_9SAUR</name>
<keyword evidence="6" id="KW-0966">Cell projection</keyword>
<dbReference type="PANTHER" id="PTHR10226:SF9">
    <property type="entry name" value="A-KINASE ANCHOR PROTEIN 3"/>
    <property type="match status" value="1"/>
</dbReference>
<evidence type="ECO:0000256" key="1">
    <source>
        <dbReference type="ARBA" id="ARBA00004230"/>
    </source>
</evidence>
<evidence type="ECO:0000256" key="4">
    <source>
        <dbReference type="ARBA" id="ARBA00022846"/>
    </source>
</evidence>
<accession>A0A4D9DW72</accession>
<dbReference type="GO" id="GO:0005737">
    <property type="term" value="C:cytoplasm"/>
    <property type="evidence" value="ECO:0007669"/>
    <property type="project" value="TreeGrafter"/>
</dbReference>
<reference evidence="9 10" key="1">
    <citation type="submission" date="2019-04" db="EMBL/GenBank/DDBJ databases">
        <title>Draft genome of the big-headed turtle Platysternon megacephalum.</title>
        <authorList>
            <person name="Gong S."/>
        </authorList>
    </citation>
    <scope>NUCLEOTIDE SEQUENCE [LARGE SCALE GENOMIC DNA]</scope>
    <source>
        <strain evidence="9">DO16091913</strain>
        <tissue evidence="9">Muscle</tissue>
    </source>
</reference>
<dbReference type="GO" id="GO:0097228">
    <property type="term" value="C:sperm principal piece"/>
    <property type="evidence" value="ECO:0007669"/>
    <property type="project" value="TreeGrafter"/>
</dbReference>
<dbReference type="InterPro" id="IPR008382">
    <property type="entry name" value="SPHK1-interactor_AKAP_110"/>
</dbReference>
<gene>
    <name evidence="9" type="ORF">DR999_PMT16850</name>
</gene>
<dbReference type="PANTHER" id="PTHR10226">
    <property type="entry name" value="A KINASE ANCHOR PROTEIN"/>
    <property type="match status" value="1"/>
</dbReference>
<feature type="region of interest" description="Disordered" evidence="7">
    <location>
        <begin position="116"/>
        <end position="145"/>
    </location>
</feature>
<reference evidence="9 10" key="2">
    <citation type="submission" date="2019-04" db="EMBL/GenBank/DDBJ databases">
        <title>The genome sequence of big-headed turtle.</title>
        <authorList>
            <person name="Gong S."/>
        </authorList>
    </citation>
    <scope>NUCLEOTIDE SEQUENCE [LARGE SCALE GENOMIC DNA]</scope>
    <source>
        <strain evidence="9">DO16091913</strain>
        <tissue evidence="9">Muscle</tissue>
    </source>
</reference>
<dbReference type="EMBL" id="QXTE01000245">
    <property type="protein sequence ID" value="TFK00995.1"/>
    <property type="molecule type" value="Genomic_DNA"/>
</dbReference>
<comment type="similarity">
    <text evidence="2">Belongs to the AKAP110 family.</text>
</comment>
<comment type="caution">
    <text evidence="9">The sequence shown here is derived from an EMBL/GenBank/DDBJ whole genome shotgun (WGS) entry which is preliminary data.</text>
</comment>
<feature type="domain" description="A-kinase anchor 110kDa C-terminal" evidence="8">
    <location>
        <begin position="723"/>
        <end position="823"/>
    </location>
</feature>
<feature type="compositionally biased region" description="Basic and acidic residues" evidence="7">
    <location>
        <begin position="558"/>
        <end position="569"/>
    </location>
</feature>
<dbReference type="Pfam" id="PF05716">
    <property type="entry name" value="AKAP_110"/>
    <property type="match status" value="2"/>
</dbReference>
<keyword evidence="3" id="KW-0597">Phosphoprotein</keyword>
<feature type="region of interest" description="Disordered" evidence="7">
    <location>
        <begin position="462"/>
        <end position="483"/>
    </location>
</feature>
<feature type="domain" description="A-kinase anchor 110kDa C-terminal" evidence="8">
    <location>
        <begin position="219"/>
        <end position="702"/>
    </location>
</feature>
<evidence type="ECO:0000313" key="10">
    <source>
        <dbReference type="Proteomes" id="UP000297703"/>
    </source>
</evidence>
<dbReference type="GO" id="GO:0008104">
    <property type="term" value="P:intracellular protein localization"/>
    <property type="evidence" value="ECO:0007669"/>
    <property type="project" value="TreeGrafter"/>
</dbReference>
<dbReference type="OrthoDB" id="6154436at2759"/>
<keyword evidence="4" id="KW-0282">Flagellum</keyword>
<evidence type="ECO:0000256" key="2">
    <source>
        <dbReference type="ARBA" id="ARBA00005764"/>
    </source>
</evidence>
<evidence type="ECO:0000256" key="3">
    <source>
        <dbReference type="ARBA" id="ARBA00022553"/>
    </source>
</evidence>
<dbReference type="Proteomes" id="UP000297703">
    <property type="component" value="Unassembled WGS sequence"/>
</dbReference>
<feature type="compositionally biased region" description="Polar residues" evidence="7">
    <location>
        <begin position="570"/>
        <end position="584"/>
    </location>
</feature>
<evidence type="ECO:0000259" key="8">
    <source>
        <dbReference type="Pfam" id="PF05716"/>
    </source>
</evidence>
<dbReference type="GO" id="GO:0051018">
    <property type="term" value="F:protein kinase A binding"/>
    <property type="evidence" value="ECO:0007669"/>
    <property type="project" value="TreeGrafter"/>
</dbReference>
<feature type="compositionally biased region" description="Basic and acidic residues" evidence="7">
    <location>
        <begin position="249"/>
        <end position="263"/>
    </location>
</feature>
<dbReference type="SMART" id="SM00807">
    <property type="entry name" value="AKAP_110"/>
    <property type="match status" value="1"/>
</dbReference>
<sequence length="823" mass="90654">MMTDNIDWLQSQSGLCKVDRYTPGGEEEQNWTTDSAKFFKQAASDPLKVLSWLRKDLERCALGIQDVLKSTGKQKACENSREPSIGGQSIQMRNAPSPGGFSVYDEQFSMDVRSNSGSPDFHMEMKATSSQKEPKDIESQLTSADTKQDVDEVSFYVNRLSNLVIAMARKEINDKTDGTDKCIHKSLFASLGEPGHKSIGVSTDEGKTNPSENTTHINMKETKYEENPSSKKKTFFYKEVDEQSSTRNEQSHERRSARSENRTCHHKKRFGPDEFTNTLSKGILVYANNVVSDMMVSVMKTMKVEVNDSSIACVVLKKVILKHSKEVVSDLIDSCMKNLHNVTGTLMTDSDFVSAVKRSLFSQGSHKAAEIVQAMLNRLHTTLIVQKPAGDKSQSQSLAYASVKTGSRAADAKAQNLRFSATKTETVTKEKEKEMTCAETVGNHIIKHGLTLWHQNQQKCNRCSKSQPSAREAEPKPQENPHWSSEIQNMAKMSGDAWAKDLIVTALLLIQYHLIQQENTGKGIAEGGKTNKAGTTAFGFLSHESHEKGGCSSFRPSSAKDQDPSKQSDESGSQKSELQKQNPENDMSSVILMLIRKLINETGCKIEGQQGNSMMDETNRNLGKTSEGHALSEVEQSCEEAISGLTKMITDQFDISGKEGGSGQFIDSLVDTVTKLCLMIAKYSNPESALAEIGDREDGTGSLDSKCTGTAEAGLGSGEDSASGRKVVVMNQNPSESLHNKQLQALLQWVAASQTNVPVLYFLDEDDEFLNKLQQLSSIAVEKGYSVGEVIQAVLKYEKEKQLGEALGNIVRLPVLDWLLNNL</sequence>
<evidence type="ECO:0000256" key="6">
    <source>
        <dbReference type="ARBA" id="ARBA00023273"/>
    </source>
</evidence>
<feature type="region of interest" description="Disordered" evidence="7">
    <location>
        <begin position="546"/>
        <end position="584"/>
    </location>
</feature>
<dbReference type="AlphaFoldDB" id="A0A4D9DW72"/>
<comment type="subcellular location">
    <subcellularLocation>
        <location evidence="1">Cell projection</location>
        <location evidence="1">Cilium</location>
        <location evidence="1">Flagellum</location>
    </subcellularLocation>
</comment>
<feature type="region of interest" description="Disordered" evidence="7">
    <location>
        <begin position="239"/>
        <end position="271"/>
    </location>
</feature>
<keyword evidence="10" id="KW-1185">Reference proteome</keyword>
<dbReference type="STRING" id="55544.A0A4D9DW72"/>